<dbReference type="AlphaFoldDB" id="A0A8S1AUL6"/>
<dbReference type="EMBL" id="CADEBC010000540">
    <property type="protein sequence ID" value="CAB3249699.1"/>
    <property type="molecule type" value="Genomic_DNA"/>
</dbReference>
<comment type="caution">
    <text evidence="1">The sequence shown here is derived from an EMBL/GenBank/DDBJ whole genome shotgun (WGS) entry which is preliminary data.</text>
</comment>
<accession>A0A8S1AUL6</accession>
<proteinExistence type="predicted"/>
<dbReference type="Proteomes" id="UP000494106">
    <property type="component" value="Unassembled WGS sequence"/>
</dbReference>
<keyword evidence="2" id="KW-1185">Reference proteome</keyword>
<organism evidence="1 2">
    <name type="scientific">Arctia plantaginis</name>
    <name type="common">Wood tiger moth</name>
    <name type="synonym">Phalaena plantaginis</name>
    <dbReference type="NCBI Taxonomy" id="874455"/>
    <lineage>
        <taxon>Eukaryota</taxon>
        <taxon>Metazoa</taxon>
        <taxon>Ecdysozoa</taxon>
        <taxon>Arthropoda</taxon>
        <taxon>Hexapoda</taxon>
        <taxon>Insecta</taxon>
        <taxon>Pterygota</taxon>
        <taxon>Neoptera</taxon>
        <taxon>Endopterygota</taxon>
        <taxon>Lepidoptera</taxon>
        <taxon>Glossata</taxon>
        <taxon>Ditrysia</taxon>
        <taxon>Noctuoidea</taxon>
        <taxon>Erebidae</taxon>
        <taxon>Arctiinae</taxon>
        <taxon>Arctia</taxon>
    </lineage>
</organism>
<gene>
    <name evidence="1" type="ORF">APLA_LOCUS12201</name>
</gene>
<name>A0A8S1AUL6_ARCPL</name>
<evidence type="ECO:0000313" key="1">
    <source>
        <dbReference type="EMBL" id="CAB3249699.1"/>
    </source>
</evidence>
<sequence>MESSYIGTKTLFFAALEYNPVSVTGCPNGSCVQNPKLSNWKSSLTLFRRSQEHHSGLVNKEAICLA</sequence>
<evidence type="ECO:0000313" key="2">
    <source>
        <dbReference type="Proteomes" id="UP000494106"/>
    </source>
</evidence>
<protein>
    <submittedName>
        <fullName evidence="1">Uncharacterized protein</fullName>
    </submittedName>
</protein>
<reference evidence="1 2" key="1">
    <citation type="submission" date="2020-04" db="EMBL/GenBank/DDBJ databases">
        <authorList>
            <person name="Wallbank WR R."/>
            <person name="Pardo Diaz C."/>
            <person name="Kozak K."/>
            <person name="Martin S."/>
            <person name="Jiggins C."/>
            <person name="Moest M."/>
            <person name="Warren A I."/>
            <person name="Byers J.R.P. K."/>
            <person name="Montejo-Kovacevich G."/>
            <person name="Yen C E."/>
        </authorList>
    </citation>
    <scope>NUCLEOTIDE SEQUENCE [LARGE SCALE GENOMIC DNA]</scope>
</reference>